<name>A0A5D4ME27_9BACI</name>
<dbReference type="InterPro" id="IPR029063">
    <property type="entry name" value="SAM-dependent_MTases_sf"/>
</dbReference>
<organism evidence="3 4">
    <name type="scientific">Rossellomorea vietnamensis</name>
    <dbReference type="NCBI Taxonomy" id="218284"/>
    <lineage>
        <taxon>Bacteria</taxon>
        <taxon>Bacillati</taxon>
        <taxon>Bacillota</taxon>
        <taxon>Bacilli</taxon>
        <taxon>Bacillales</taxon>
        <taxon>Bacillaceae</taxon>
        <taxon>Rossellomorea</taxon>
    </lineage>
</organism>
<dbReference type="PANTHER" id="PTHR43861:SF3">
    <property type="entry name" value="PUTATIVE (AFU_ORTHOLOGUE AFUA_2G14390)-RELATED"/>
    <property type="match status" value="1"/>
</dbReference>
<feature type="domain" description="Methyltransferase" evidence="2">
    <location>
        <begin position="36"/>
        <end position="128"/>
    </location>
</feature>
<proteinExistence type="predicted"/>
<reference evidence="3 4" key="1">
    <citation type="submission" date="2019-08" db="EMBL/GenBank/DDBJ databases">
        <title>Bacillus genomes from the desert of Cuatro Cienegas, Coahuila.</title>
        <authorList>
            <person name="Olmedo-Alvarez G."/>
        </authorList>
    </citation>
    <scope>NUCLEOTIDE SEQUENCE [LARGE SCALE GENOMIC DNA]</scope>
    <source>
        <strain evidence="3 4">CH128b_4D</strain>
    </source>
</reference>
<dbReference type="GO" id="GO:0008168">
    <property type="term" value="F:methyltransferase activity"/>
    <property type="evidence" value="ECO:0007669"/>
    <property type="project" value="UniProtKB-KW"/>
</dbReference>
<protein>
    <submittedName>
        <fullName evidence="3">Class I SAM-dependent methyltransferase</fullName>
    </submittedName>
</protein>
<comment type="caution">
    <text evidence="3">The sequence shown here is derived from an EMBL/GenBank/DDBJ whole genome shotgun (WGS) entry which is preliminary data.</text>
</comment>
<dbReference type="Pfam" id="PF13649">
    <property type="entry name" value="Methyltransf_25"/>
    <property type="match status" value="1"/>
</dbReference>
<dbReference type="AlphaFoldDB" id="A0A5D4ME27"/>
<dbReference type="Proteomes" id="UP000325182">
    <property type="component" value="Unassembled WGS sequence"/>
</dbReference>
<evidence type="ECO:0000313" key="3">
    <source>
        <dbReference type="EMBL" id="TYR99285.1"/>
    </source>
</evidence>
<dbReference type="SUPFAM" id="SSF53335">
    <property type="entry name" value="S-adenosyl-L-methionine-dependent methyltransferases"/>
    <property type="match status" value="1"/>
</dbReference>
<dbReference type="GO" id="GO:0032259">
    <property type="term" value="P:methylation"/>
    <property type="evidence" value="ECO:0007669"/>
    <property type="project" value="UniProtKB-KW"/>
</dbReference>
<dbReference type="InterPro" id="IPR041698">
    <property type="entry name" value="Methyltransf_25"/>
</dbReference>
<dbReference type="PANTHER" id="PTHR43861">
    <property type="entry name" value="TRANS-ACONITATE 2-METHYLTRANSFERASE-RELATED"/>
    <property type="match status" value="1"/>
</dbReference>
<dbReference type="EMBL" id="VTEG01000006">
    <property type="protein sequence ID" value="TYR99285.1"/>
    <property type="molecule type" value="Genomic_DNA"/>
</dbReference>
<dbReference type="RefSeq" id="WP_113927815.1">
    <property type="nucleotide sequence ID" value="NZ_VTEG01000006.1"/>
</dbReference>
<evidence type="ECO:0000256" key="1">
    <source>
        <dbReference type="ARBA" id="ARBA00022679"/>
    </source>
</evidence>
<sequence length="198" mass="22656">MNKWDERYKQDKYVYGTEPNIFMKNAMAKSDLSGEVLAIAEGEGRNAVYLASQGMNVTSWDYAASGLAKTKKLALSKKVQVHTELIDLEKASFKQNHWDGVVCIFGHFPEDLRQKTLQGIKETVKPGGYFVSEVYSIFQIPYKSGGPKEETMLYRPEDFLNTFHDWKIIHFFMGEVTRHEGDLHNGLSHVIQFIGQKQ</sequence>
<evidence type="ECO:0000259" key="2">
    <source>
        <dbReference type="Pfam" id="PF13649"/>
    </source>
</evidence>
<dbReference type="Gene3D" id="3.40.50.150">
    <property type="entry name" value="Vaccinia Virus protein VP39"/>
    <property type="match status" value="1"/>
</dbReference>
<keyword evidence="3" id="KW-0489">Methyltransferase</keyword>
<accession>A0A5D4ME27</accession>
<keyword evidence="1 3" id="KW-0808">Transferase</keyword>
<evidence type="ECO:0000313" key="4">
    <source>
        <dbReference type="Proteomes" id="UP000325182"/>
    </source>
</evidence>
<gene>
    <name evidence="3" type="ORF">FZC84_11045</name>
</gene>
<dbReference type="CDD" id="cd02440">
    <property type="entry name" value="AdoMet_MTases"/>
    <property type="match status" value="1"/>
</dbReference>